<proteinExistence type="predicted"/>
<feature type="zinc finger region" description="C3H1-type" evidence="1">
    <location>
        <begin position="332"/>
        <end position="360"/>
    </location>
</feature>
<keyword evidence="4" id="KW-1185">Reference proteome</keyword>
<dbReference type="RefSeq" id="XP_037222869.1">
    <property type="nucleotide sequence ID" value="XM_037359984.1"/>
</dbReference>
<keyword evidence="1" id="KW-0862">Zinc</keyword>
<dbReference type="Proteomes" id="UP000636479">
    <property type="component" value="Unassembled WGS sequence"/>
</dbReference>
<dbReference type="AlphaFoldDB" id="A0A8H6W883"/>
<keyword evidence="1" id="KW-0863">Zinc-finger</keyword>
<name>A0A8H6W883_9AGAR</name>
<dbReference type="PANTHER" id="PTHR37543">
    <property type="entry name" value="CCCH ZINC FINGER DNA BINDING PROTEIN (AFU_ORTHOLOGUE AFUA_5G12760)"/>
    <property type="match status" value="1"/>
</dbReference>
<sequence length="384" mass="43033">MEAPFTTHTASKVPVAHPIELCLDNLRDEITTLVQNETTYKQALESLQTELSAFKRAYTEVNAELKTAKMALVEVQQANVHLRDEVSHRDDKGNRVVMLIDGDGAIFSTQLISQGQKGGHVAARRLSDETMQTLTENFGARMYQLWVYVFFNKQGLLNTLRRCGFAALTNKLDEFVIGFNQATERFIMVDVGSTKEAADAKLKGYLEDEIRLSETFKVIFGGCHDNGYVANLHSQITAGYKEKLILLKGYADIAFGIASLDLPIITIPELFLKQKFSDGPSREIDPKLPVIKQKPPPCIAFYLKKGCSAGASCNFCHDYVLTDDQRDEFRKAVKKTVCPVANKGKVCQFGEDCCYGHQCPTATNCFFLKRGNCRFKQENMHINN</sequence>
<dbReference type="OrthoDB" id="2270193at2759"/>
<feature type="zinc finger region" description="C3H1-type" evidence="1">
    <location>
        <begin position="292"/>
        <end position="320"/>
    </location>
</feature>
<dbReference type="InterPro" id="IPR057683">
    <property type="entry name" value="DUF7923"/>
</dbReference>
<evidence type="ECO:0000256" key="1">
    <source>
        <dbReference type="PROSITE-ProRule" id="PRU00723"/>
    </source>
</evidence>
<evidence type="ECO:0000313" key="3">
    <source>
        <dbReference type="EMBL" id="KAF7309419.1"/>
    </source>
</evidence>
<organism evidence="3 4">
    <name type="scientific">Mycena indigotica</name>
    <dbReference type="NCBI Taxonomy" id="2126181"/>
    <lineage>
        <taxon>Eukaryota</taxon>
        <taxon>Fungi</taxon>
        <taxon>Dikarya</taxon>
        <taxon>Basidiomycota</taxon>
        <taxon>Agaricomycotina</taxon>
        <taxon>Agaricomycetes</taxon>
        <taxon>Agaricomycetidae</taxon>
        <taxon>Agaricales</taxon>
        <taxon>Marasmiineae</taxon>
        <taxon>Mycenaceae</taxon>
        <taxon>Mycena</taxon>
    </lineage>
</organism>
<comment type="caution">
    <text evidence="3">The sequence shown here is derived from an EMBL/GenBank/DDBJ whole genome shotgun (WGS) entry which is preliminary data.</text>
</comment>
<dbReference type="PANTHER" id="PTHR37543:SF1">
    <property type="entry name" value="CCCH ZINC FINGER DNA BINDING PROTEIN (AFU_ORTHOLOGUE AFUA_5G12760)"/>
    <property type="match status" value="1"/>
</dbReference>
<evidence type="ECO:0000259" key="2">
    <source>
        <dbReference type="PROSITE" id="PS50103"/>
    </source>
</evidence>
<accession>A0A8H6W883</accession>
<keyword evidence="1" id="KW-0479">Metal-binding</keyword>
<dbReference type="PROSITE" id="PS50103">
    <property type="entry name" value="ZF_C3H1"/>
    <property type="match status" value="2"/>
</dbReference>
<reference evidence="3" key="1">
    <citation type="submission" date="2020-05" db="EMBL/GenBank/DDBJ databases">
        <title>Mycena genomes resolve the evolution of fungal bioluminescence.</title>
        <authorList>
            <person name="Tsai I.J."/>
        </authorList>
    </citation>
    <scope>NUCLEOTIDE SEQUENCE</scope>
    <source>
        <strain evidence="3">171206Taipei</strain>
    </source>
</reference>
<protein>
    <recommendedName>
        <fullName evidence="2">C3H1-type domain-containing protein</fullName>
    </recommendedName>
</protein>
<gene>
    <name evidence="3" type="ORF">MIND_00312700</name>
</gene>
<dbReference type="GO" id="GO:0008270">
    <property type="term" value="F:zinc ion binding"/>
    <property type="evidence" value="ECO:0007669"/>
    <property type="project" value="UniProtKB-KW"/>
</dbReference>
<dbReference type="Pfam" id="PF25540">
    <property type="entry name" value="DUF7923"/>
    <property type="match status" value="1"/>
</dbReference>
<feature type="domain" description="C3H1-type" evidence="2">
    <location>
        <begin position="292"/>
        <end position="320"/>
    </location>
</feature>
<dbReference type="InterPro" id="IPR000571">
    <property type="entry name" value="Znf_CCCH"/>
</dbReference>
<dbReference type="Gene3D" id="4.10.1000.10">
    <property type="entry name" value="Zinc finger, CCCH-type"/>
    <property type="match status" value="1"/>
</dbReference>
<dbReference type="EMBL" id="JACAZF010000003">
    <property type="protein sequence ID" value="KAF7309419.1"/>
    <property type="molecule type" value="Genomic_DNA"/>
</dbReference>
<evidence type="ECO:0000313" key="4">
    <source>
        <dbReference type="Proteomes" id="UP000636479"/>
    </source>
</evidence>
<feature type="domain" description="C3H1-type" evidence="2">
    <location>
        <begin position="332"/>
        <end position="360"/>
    </location>
</feature>
<dbReference type="GeneID" id="59342500"/>